<protein>
    <recommendedName>
        <fullName evidence="5">G-protein coupled receptors family 1 profile domain-containing protein</fullName>
    </recommendedName>
</protein>
<proteinExistence type="predicted"/>
<name>A0ABQ9YK02_9EUKA</name>
<evidence type="ECO:0008006" key="5">
    <source>
        <dbReference type="Google" id="ProtNLM"/>
    </source>
</evidence>
<comment type="caution">
    <text evidence="3">The sequence shown here is derived from an EMBL/GenBank/DDBJ whole genome shotgun (WGS) entry which is preliminary data.</text>
</comment>
<evidence type="ECO:0000256" key="1">
    <source>
        <dbReference type="SAM" id="MobiDB-lite"/>
    </source>
</evidence>
<evidence type="ECO:0000313" key="3">
    <source>
        <dbReference type="EMBL" id="KAK2964095.1"/>
    </source>
</evidence>
<keyword evidence="4" id="KW-1185">Reference proteome</keyword>
<dbReference type="EMBL" id="JARBJD010000003">
    <property type="protein sequence ID" value="KAK2964095.1"/>
    <property type="molecule type" value="Genomic_DNA"/>
</dbReference>
<organism evidence="3 4">
    <name type="scientific">Blattamonas nauphoetae</name>
    <dbReference type="NCBI Taxonomy" id="2049346"/>
    <lineage>
        <taxon>Eukaryota</taxon>
        <taxon>Metamonada</taxon>
        <taxon>Preaxostyla</taxon>
        <taxon>Oxymonadida</taxon>
        <taxon>Blattamonas</taxon>
    </lineage>
</organism>
<feature type="region of interest" description="Disordered" evidence="1">
    <location>
        <begin position="279"/>
        <end position="303"/>
    </location>
</feature>
<keyword evidence="2" id="KW-0812">Transmembrane</keyword>
<evidence type="ECO:0000256" key="2">
    <source>
        <dbReference type="SAM" id="Phobius"/>
    </source>
</evidence>
<feature type="transmembrane region" description="Helical" evidence="2">
    <location>
        <begin position="87"/>
        <end position="111"/>
    </location>
</feature>
<feature type="transmembrane region" description="Helical" evidence="2">
    <location>
        <begin position="216"/>
        <end position="241"/>
    </location>
</feature>
<reference evidence="3 4" key="1">
    <citation type="journal article" date="2022" name="bioRxiv">
        <title>Genomics of Preaxostyla Flagellates Illuminates Evolutionary Transitions and the Path Towards Mitochondrial Loss.</title>
        <authorList>
            <person name="Novak L.V.F."/>
            <person name="Treitli S.C."/>
            <person name="Pyrih J."/>
            <person name="Halakuc P."/>
            <person name="Pipaliya S.V."/>
            <person name="Vacek V."/>
            <person name="Brzon O."/>
            <person name="Soukal P."/>
            <person name="Eme L."/>
            <person name="Dacks J.B."/>
            <person name="Karnkowska A."/>
            <person name="Elias M."/>
            <person name="Hampl V."/>
        </authorList>
    </citation>
    <scope>NUCLEOTIDE SEQUENCE [LARGE SCALE GENOMIC DNA]</scope>
    <source>
        <strain evidence="3">NAU3</strain>
        <tissue evidence="3">Gut</tissue>
    </source>
</reference>
<keyword evidence="2" id="KW-1133">Transmembrane helix</keyword>
<feature type="compositionally biased region" description="Polar residues" evidence="1">
    <location>
        <begin position="327"/>
        <end position="336"/>
    </location>
</feature>
<gene>
    <name evidence="3" type="ORF">BLNAU_626</name>
</gene>
<feature type="transmembrane region" description="Helical" evidence="2">
    <location>
        <begin position="247"/>
        <end position="270"/>
    </location>
</feature>
<feature type="transmembrane region" description="Helical" evidence="2">
    <location>
        <begin position="48"/>
        <end position="67"/>
    </location>
</feature>
<feature type="transmembrane region" description="Helical" evidence="2">
    <location>
        <begin position="123"/>
        <end position="148"/>
    </location>
</feature>
<keyword evidence="2" id="KW-0472">Membrane</keyword>
<feature type="transmembrane region" description="Helical" evidence="2">
    <location>
        <begin position="163"/>
        <end position="185"/>
    </location>
</feature>
<feature type="region of interest" description="Disordered" evidence="1">
    <location>
        <begin position="327"/>
        <end position="365"/>
    </location>
</feature>
<dbReference type="Proteomes" id="UP001281761">
    <property type="component" value="Unassembled WGS sequence"/>
</dbReference>
<accession>A0ABQ9YK02</accession>
<sequence length="365" mass="41175">MSSEPISPLCQTVRWTDFSLNVITIAVLLFAFVKQDIYPLLRYRSRPVLLRLLFRTILPISSLLRAINSLTSSTICGHVLKETTTATVLLSSANYLSNVAFIMQLINWMRILEKGKEIKPRTIILTIFTILFSIVIPATFIVCMALVYQSEHDVGTAINTAELIYFVALNWIIALLYGIIGFTVVRYVSQVLSRISSASHATPAQISGSRKLKHKIVIQSVTCVVLFSFRSIFFIITFFILNTPILITIFNLIKAIIVDTLTPIFFVAVMETKTVTKGRKKDQKQMSFHKTQSRKDTSASLRRTASIHRSQMKLYQYRLSAQNLQQLPAQPESDIQTEPDKTRDNSVSQHPIDKLNPDSGSAEAK</sequence>
<feature type="transmembrane region" description="Helical" evidence="2">
    <location>
        <begin position="20"/>
        <end position="41"/>
    </location>
</feature>
<evidence type="ECO:0000313" key="4">
    <source>
        <dbReference type="Proteomes" id="UP001281761"/>
    </source>
</evidence>